<name>A0AAN7KB64_9MYRT</name>
<protein>
    <submittedName>
        <fullName evidence="2">Uncharacterized protein</fullName>
    </submittedName>
</protein>
<evidence type="ECO:0000313" key="3">
    <source>
        <dbReference type="Proteomes" id="UP001345219"/>
    </source>
</evidence>
<dbReference type="PANTHER" id="PTHR33431:SF3">
    <property type="entry name" value="ENABLED-LIKE PROTEIN (DUF1635)"/>
    <property type="match status" value="1"/>
</dbReference>
<dbReference type="PANTHER" id="PTHR33431">
    <property type="entry name" value="ENABLED-LIKE PROTEIN (DUF1635)"/>
    <property type="match status" value="1"/>
</dbReference>
<gene>
    <name evidence="2" type="ORF">SAY87_013493</name>
</gene>
<proteinExistence type="predicted"/>
<dbReference type="EMBL" id="JAXIOK010000008">
    <property type="protein sequence ID" value="KAK4764055.1"/>
    <property type="molecule type" value="Genomic_DNA"/>
</dbReference>
<dbReference type="InterPro" id="IPR012862">
    <property type="entry name" value="DUF1635"/>
</dbReference>
<sequence>MEELRRRLFCISVELEDTKVAAHEELRRRDYHLVQLRGLLEAIAGERDEALDKYQKALLENLVLHQKMEEAAAAARPASGVSSVVDEPRRAREKESSNATFTGGLSTPDCEDSVVSSSPIADPIQPPPCKPTERSLDSLPVPETPLPEKGKLLQAVMKAGPLLQTLLLAGPLPQWQHPPPLLESSEIPPVKIPSLPPAAASPSVASRLIAGYHKLHCSRVCHKRGTYRGLVRFPRRDEVSEGCSSLTNNNVPYHIASGH</sequence>
<keyword evidence="3" id="KW-1185">Reference proteome</keyword>
<dbReference type="Pfam" id="PF07795">
    <property type="entry name" value="DUF1635"/>
    <property type="match status" value="1"/>
</dbReference>
<comment type="caution">
    <text evidence="2">The sequence shown here is derived from an EMBL/GenBank/DDBJ whole genome shotgun (WGS) entry which is preliminary data.</text>
</comment>
<dbReference type="AlphaFoldDB" id="A0AAN7KB64"/>
<evidence type="ECO:0000313" key="2">
    <source>
        <dbReference type="EMBL" id="KAK4764055.1"/>
    </source>
</evidence>
<feature type="compositionally biased region" description="Basic and acidic residues" evidence="1">
    <location>
        <begin position="86"/>
        <end position="96"/>
    </location>
</feature>
<feature type="region of interest" description="Disordered" evidence="1">
    <location>
        <begin position="79"/>
        <end position="139"/>
    </location>
</feature>
<reference evidence="2 3" key="1">
    <citation type="journal article" date="2023" name="Hortic Res">
        <title>Pangenome of water caltrop reveals structural variations and asymmetric subgenome divergence after allopolyploidization.</title>
        <authorList>
            <person name="Zhang X."/>
            <person name="Chen Y."/>
            <person name="Wang L."/>
            <person name="Yuan Y."/>
            <person name="Fang M."/>
            <person name="Shi L."/>
            <person name="Lu R."/>
            <person name="Comes H.P."/>
            <person name="Ma Y."/>
            <person name="Chen Y."/>
            <person name="Huang G."/>
            <person name="Zhou Y."/>
            <person name="Zheng Z."/>
            <person name="Qiu Y."/>
        </authorList>
    </citation>
    <scope>NUCLEOTIDE SEQUENCE [LARGE SCALE GENOMIC DNA]</scope>
    <source>
        <tissue evidence="2">Roots</tissue>
    </source>
</reference>
<evidence type="ECO:0000256" key="1">
    <source>
        <dbReference type="SAM" id="MobiDB-lite"/>
    </source>
</evidence>
<dbReference type="Proteomes" id="UP001345219">
    <property type="component" value="Chromosome 11"/>
</dbReference>
<accession>A0AAN7KB64</accession>
<organism evidence="2 3">
    <name type="scientific">Trapa incisa</name>
    <dbReference type="NCBI Taxonomy" id="236973"/>
    <lineage>
        <taxon>Eukaryota</taxon>
        <taxon>Viridiplantae</taxon>
        <taxon>Streptophyta</taxon>
        <taxon>Embryophyta</taxon>
        <taxon>Tracheophyta</taxon>
        <taxon>Spermatophyta</taxon>
        <taxon>Magnoliopsida</taxon>
        <taxon>eudicotyledons</taxon>
        <taxon>Gunneridae</taxon>
        <taxon>Pentapetalae</taxon>
        <taxon>rosids</taxon>
        <taxon>malvids</taxon>
        <taxon>Myrtales</taxon>
        <taxon>Lythraceae</taxon>
        <taxon>Trapa</taxon>
    </lineage>
</organism>